<evidence type="ECO:0000313" key="3">
    <source>
        <dbReference type="Proteomes" id="UP001419268"/>
    </source>
</evidence>
<feature type="compositionally biased region" description="Polar residues" evidence="1">
    <location>
        <begin position="419"/>
        <end position="428"/>
    </location>
</feature>
<feature type="region of interest" description="Disordered" evidence="1">
    <location>
        <begin position="1"/>
        <end position="21"/>
    </location>
</feature>
<reference evidence="2 3" key="1">
    <citation type="submission" date="2024-01" db="EMBL/GenBank/DDBJ databases">
        <title>Genome assemblies of Stephania.</title>
        <authorList>
            <person name="Yang L."/>
        </authorList>
    </citation>
    <scope>NUCLEOTIDE SEQUENCE [LARGE SCALE GENOMIC DNA]</scope>
    <source>
        <strain evidence="2">JXDWG</strain>
        <tissue evidence="2">Leaf</tissue>
    </source>
</reference>
<gene>
    <name evidence="2" type="ORF">Scep_012800</name>
</gene>
<keyword evidence="3" id="KW-1185">Reference proteome</keyword>
<sequence>MKKSDREKREGERDAGEELAEGQRRWLPVRIRLQTTSPATLQHGGEMSTAKQPRTRAELEFYRLADQPWTAAELVLAGSTGGVAATDGWNSNGDASSGEQRWWWWSRHCRGAARTSSAVAQRRQRVVAPASSDPGVVAAVAAATNQRRLDATQRGGTHQRRRPAAPATDERQRGCDAMNDAVARCRPVGCAISTKSRRRDGWTYESGVGFVADILLSGLRALTKEAPLVMLHACDKINERLMLHASTVRSLAVARDSVRDPVECTDKNSDLVMHRDKDIDMFHLDWDFNVPVWAYGQPGLGGAQPVTEEPSLSRRSPALQSKMGSSRRDGGGGSGADPARTTSRRLSKTAARCRRKAKRPRTQAAEFYSARGSPRTAAELFFQSARRHGGVAAADGWKQRRRERERWWWWSRHRRGAARTSSSESAGANESWRGERRPRRGSGVARGRSDGAATVESARRTGGDATQRGGTHRRRRRHAAGGTDERQRGCDAMNGAVARCRPVYADHREDQVLGQLGALTGGNLRGNPKYGLVGFGSEFGNCKCFLTQCTPHEKKNRRPGLPPL</sequence>
<protein>
    <submittedName>
        <fullName evidence="2">Uncharacterized protein</fullName>
    </submittedName>
</protein>
<feature type="compositionally biased region" description="Basic residues" evidence="1">
    <location>
        <begin position="342"/>
        <end position="361"/>
    </location>
</feature>
<feature type="compositionally biased region" description="Basic residues" evidence="1">
    <location>
        <begin position="470"/>
        <end position="479"/>
    </location>
</feature>
<proteinExistence type="predicted"/>
<organism evidence="2 3">
    <name type="scientific">Stephania cephalantha</name>
    <dbReference type="NCBI Taxonomy" id="152367"/>
    <lineage>
        <taxon>Eukaryota</taxon>
        <taxon>Viridiplantae</taxon>
        <taxon>Streptophyta</taxon>
        <taxon>Embryophyta</taxon>
        <taxon>Tracheophyta</taxon>
        <taxon>Spermatophyta</taxon>
        <taxon>Magnoliopsida</taxon>
        <taxon>Ranunculales</taxon>
        <taxon>Menispermaceae</taxon>
        <taxon>Menispermoideae</taxon>
        <taxon>Cissampelideae</taxon>
        <taxon>Stephania</taxon>
    </lineage>
</organism>
<dbReference type="AlphaFoldDB" id="A0AAP0JG77"/>
<dbReference type="Proteomes" id="UP001419268">
    <property type="component" value="Unassembled WGS sequence"/>
</dbReference>
<comment type="caution">
    <text evidence="2">The sequence shown here is derived from an EMBL/GenBank/DDBJ whole genome shotgun (WGS) entry which is preliminary data.</text>
</comment>
<evidence type="ECO:0000313" key="2">
    <source>
        <dbReference type="EMBL" id="KAK9133272.1"/>
    </source>
</evidence>
<name>A0AAP0JG77_9MAGN</name>
<feature type="region of interest" description="Disordered" evidence="1">
    <location>
        <begin position="146"/>
        <end position="173"/>
    </location>
</feature>
<feature type="region of interest" description="Disordered" evidence="1">
    <location>
        <begin position="301"/>
        <end position="370"/>
    </location>
</feature>
<feature type="region of interest" description="Disordered" evidence="1">
    <location>
        <begin position="418"/>
        <end position="489"/>
    </location>
</feature>
<dbReference type="EMBL" id="JBBNAG010000005">
    <property type="protein sequence ID" value="KAK9133272.1"/>
    <property type="molecule type" value="Genomic_DNA"/>
</dbReference>
<accession>A0AAP0JG77</accession>
<evidence type="ECO:0000256" key="1">
    <source>
        <dbReference type="SAM" id="MobiDB-lite"/>
    </source>
</evidence>